<feature type="transmembrane region" description="Helical" evidence="1">
    <location>
        <begin position="239"/>
        <end position="257"/>
    </location>
</feature>
<feature type="transmembrane region" description="Helical" evidence="1">
    <location>
        <begin position="215"/>
        <end position="233"/>
    </location>
</feature>
<keyword evidence="1" id="KW-0472">Membrane</keyword>
<evidence type="ECO:0000313" key="4">
    <source>
        <dbReference type="EMBL" id="SPL65142.1"/>
    </source>
</evidence>
<dbReference type="EMBL" id="OOFM01000005">
    <property type="protein sequence ID" value="SPL65142.1"/>
    <property type="molecule type" value="Genomic_DNA"/>
</dbReference>
<dbReference type="SUPFAM" id="SSF53955">
    <property type="entry name" value="Lysozyme-like"/>
    <property type="match status" value="1"/>
</dbReference>
<evidence type="ECO:0000313" key="5">
    <source>
        <dbReference type="Proteomes" id="UP000246073"/>
    </source>
</evidence>
<dbReference type="InterPro" id="IPR023346">
    <property type="entry name" value="Lysozyme-like_dom_sf"/>
</dbReference>
<dbReference type="AlphaFoldDB" id="A0A2P9HM09"/>
<dbReference type="InterPro" id="IPR018537">
    <property type="entry name" value="Peptidoglycan-bd_3"/>
</dbReference>
<dbReference type="Pfam" id="PF09374">
    <property type="entry name" value="PG_binding_3"/>
    <property type="match status" value="1"/>
</dbReference>
<evidence type="ECO:0000259" key="2">
    <source>
        <dbReference type="Pfam" id="PF05838"/>
    </source>
</evidence>
<evidence type="ECO:0000259" key="3">
    <source>
        <dbReference type="Pfam" id="PF09374"/>
    </source>
</evidence>
<dbReference type="Proteomes" id="UP000246073">
    <property type="component" value="Unassembled WGS sequence"/>
</dbReference>
<organism evidence="4 5">
    <name type="scientific">Ochrobactrum soli</name>
    <dbReference type="NCBI Taxonomy" id="2448455"/>
    <lineage>
        <taxon>Bacteria</taxon>
        <taxon>Pseudomonadati</taxon>
        <taxon>Pseudomonadota</taxon>
        <taxon>Alphaproteobacteria</taxon>
        <taxon>Hyphomicrobiales</taxon>
        <taxon>Brucellaceae</taxon>
        <taxon>Brucella/Ochrobactrum group</taxon>
        <taxon>Ochrobactrum</taxon>
    </lineage>
</organism>
<feature type="domain" description="Peptidoglycan binding" evidence="3">
    <location>
        <begin position="96"/>
        <end position="157"/>
    </location>
</feature>
<evidence type="ECO:0000256" key="1">
    <source>
        <dbReference type="SAM" id="Phobius"/>
    </source>
</evidence>
<dbReference type="Pfam" id="PF05838">
    <property type="entry name" value="Glyco_hydro_108"/>
    <property type="match status" value="1"/>
</dbReference>
<dbReference type="InterPro" id="IPR008565">
    <property type="entry name" value="TtsA-like_GH18_dom"/>
</dbReference>
<reference evidence="5" key="1">
    <citation type="submission" date="2017-12" db="EMBL/GenBank/DDBJ databases">
        <authorList>
            <person name="Diaz M."/>
        </authorList>
    </citation>
    <scope>NUCLEOTIDE SEQUENCE [LARGE SCALE GENOMIC DNA]</scope>
    <source>
        <strain evidence="5">FI11154</strain>
    </source>
</reference>
<sequence length="259" mass="27614">MRSNFSTIMPYIFQEEGGYVDNPADPGGATNMGITIGTLSKWTGHSESAQDVKNLTKDAATEIYKKQYWDKIDGDSLPSGVDYAMLDFAVNSGPGHAIKMLQQILGVLQDGFLGPATFAALSARSPQDLIDRLSDERAAWLRGLAAAATFGKGWQARVERVRTRALALAEKPVNDIDAAHSAGISFPHSYEPAYKGGPEAEQQSASITTTLQQPGLLGTLASIISGLVAIIIQDGPLETALACAMIALSLIGVIYFVKR</sequence>
<dbReference type="Gene3D" id="1.20.141.10">
    <property type="entry name" value="Chitosanase, subunit A, domain 1"/>
    <property type="match status" value="1"/>
</dbReference>
<keyword evidence="1" id="KW-1133">Transmembrane helix</keyword>
<proteinExistence type="predicted"/>
<name>A0A2P9HM09_9HYPH</name>
<gene>
    <name evidence="4" type="ORF">OHAE_1009</name>
</gene>
<dbReference type="CDD" id="cd13926">
    <property type="entry name" value="N-acetylmuramidase_GH108"/>
    <property type="match status" value="1"/>
</dbReference>
<keyword evidence="1" id="KW-0812">Transmembrane</keyword>
<accession>A0A2P9HM09</accession>
<feature type="domain" description="TtsA-like Glycoside hydrolase family 108" evidence="2">
    <location>
        <begin position="10"/>
        <end position="93"/>
    </location>
</feature>
<dbReference type="RefSeq" id="WP_109368837.1">
    <property type="nucleotide sequence ID" value="NZ_OOFM01000005.1"/>
</dbReference>
<protein>
    <submittedName>
        <fullName evidence="4">SECRETION ACTIVATOR PROTEIN</fullName>
    </submittedName>
</protein>